<sequence length="59" mass="6483">MYYKSPEIAPLAQPANPLEATTARRPPERGHPLEGGHPPARRCRWMTSPAIANFAAALF</sequence>
<protein>
    <submittedName>
        <fullName evidence="2">Uncharacterized protein</fullName>
    </submittedName>
</protein>
<dbReference type="HOGENOM" id="CLU_2965709_0_0_1"/>
<reference evidence="2" key="2">
    <citation type="submission" date="2024-10" db="UniProtKB">
        <authorList>
            <consortium name="EnsemblProtists"/>
        </authorList>
    </citation>
    <scope>IDENTIFICATION</scope>
</reference>
<dbReference type="KEGG" id="ehx:EMIHUDRAFT_197368"/>
<feature type="compositionally biased region" description="Basic and acidic residues" evidence="1">
    <location>
        <begin position="25"/>
        <end position="34"/>
    </location>
</feature>
<dbReference type="EnsemblProtists" id="EOD14799">
    <property type="protein sequence ID" value="EOD14799"/>
    <property type="gene ID" value="EMIHUDRAFT_197368"/>
</dbReference>
<dbReference type="Proteomes" id="UP000013827">
    <property type="component" value="Unassembled WGS sequence"/>
</dbReference>
<organism evidence="2 3">
    <name type="scientific">Emiliania huxleyi (strain CCMP1516)</name>
    <dbReference type="NCBI Taxonomy" id="280463"/>
    <lineage>
        <taxon>Eukaryota</taxon>
        <taxon>Haptista</taxon>
        <taxon>Haptophyta</taxon>
        <taxon>Prymnesiophyceae</taxon>
        <taxon>Isochrysidales</taxon>
        <taxon>Noelaerhabdaceae</taxon>
        <taxon>Emiliania</taxon>
    </lineage>
</organism>
<evidence type="ECO:0000313" key="2">
    <source>
        <dbReference type="EnsemblProtists" id="EOD14799"/>
    </source>
</evidence>
<proteinExistence type="predicted"/>
<keyword evidence="3" id="KW-1185">Reference proteome</keyword>
<evidence type="ECO:0000256" key="1">
    <source>
        <dbReference type="SAM" id="MobiDB-lite"/>
    </source>
</evidence>
<dbReference type="GeneID" id="17261083"/>
<reference evidence="3" key="1">
    <citation type="journal article" date="2013" name="Nature">
        <title>Pan genome of the phytoplankton Emiliania underpins its global distribution.</title>
        <authorList>
            <person name="Read B.A."/>
            <person name="Kegel J."/>
            <person name="Klute M.J."/>
            <person name="Kuo A."/>
            <person name="Lefebvre S.C."/>
            <person name="Maumus F."/>
            <person name="Mayer C."/>
            <person name="Miller J."/>
            <person name="Monier A."/>
            <person name="Salamov A."/>
            <person name="Young J."/>
            <person name="Aguilar M."/>
            <person name="Claverie J.M."/>
            <person name="Frickenhaus S."/>
            <person name="Gonzalez K."/>
            <person name="Herman E.K."/>
            <person name="Lin Y.C."/>
            <person name="Napier J."/>
            <person name="Ogata H."/>
            <person name="Sarno A.F."/>
            <person name="Shmutz J."/>
            <person name="Schroeder D."/>
            <person name="de Vargas C."/>
            <person name="Verret F."/>
            <person name="von Dassow P."/>
            <person name="Valentin K."/>
            <person name="Van de Peer Y."/>
            <person name="Wheeler G."/>
            <person name="Dacks J.B."/>
            <person name="Delwiche C.F."/>
            <person name="Dyhrman S.T."/>
            <person name="Glockner G."/>
            <person name="John U."/>
            <person name="Richards T."/>
            <person name="Worden A.Z."/>
            <person name="Zhang X."/>
            <person name="Grigoriev I.V."/>
            <person name="Allen A.E."/>
            <person name="Bidle K."/>
            <person name="Borodovsky M."/>
            <person name="Bowler C."/>
            <person name="Brownlee C."/>
            <person name="Cock J.M."/>
            <person name="Elias M."/>
            <person name="Gladyshev V.N."/>
            <person name="Groth M."/>
            <person name="Guda C."/>
            <person name="Hadaegh A."/>
            <person name="Iglesias-Rodriguez M.D."/>
            <person name="Jenkins J."/>
            <person name="Jones B.M."/>
            <person name="Lawson T."/>
            <person name="Leese F."/>
            <person name="Lindquist E."/>
            <person name="Lobanov A."/>
            <person name="Lomsadze A."/>
            <person name="Malik S.B."/>
            <person name="Marsh M.E."/>
            <person name="Mackinder L."/>
            <person name="Mock T."/>
            <person name="Mueller-Roeber B."/>
            <person name="Pagarete A."/>
            <person name="Parker M."/>
            <person name="Probert I."/>
            <person name="Quesneville H."/>
            <person name="Raines C."/>
            <person name="Rensing S.A."/>
            <person name="Riano-Pachon D.M."/>
            <person name="Richier S."/>
            <person name="Rokitta S."/>
            <person name="Shiraiwa Y."/>
            <person name="Soanes D.M."/>
            <person name="van der Giezen M."/>
            <person name="Wahlund T.M."/>
            <person name="Williams B."/>
            <person name="Wilson W."/>
            <person name="Wolfe G."/>
            <person name="Wurch L.L."/>
        </authorList>
    </citation>
    <scope>NUCLEOTIDE SEQUENCE</scope>
</reference>
<evidence type="ECO:0000313" key="3">
    <source>
        <dbReference type="Proteomes" id="UP000013827"/>
    </source>
</evidence>
<dbReference type="AlphaFoldDB" id="A0A0D3IU64"/>
<feature type="region of interest" description="Disordered" evidence="1">
    <location>
        <begin position="1"/>
        <end position="42"/>
    </location>
</feature>
<accession>A0A0D3IU64</accession>
<dbReference type="RefSeq" id="XP_005767228.1">
    <property type="nucleotide sequence ID" value="XM_005767171.1"/>
</dbReference>
<dbReference type="PaxDb" id="2903-EOD14799"/>
<name>A0A0D3IU64_EMIH1</name>